<dbReference type="InterPro" id="IPR029058">
    <property type="entry name" value="AB_hydrolase_fold"/>
</dbReference>
<reference evidence="3" key="1">
    <citation type="submission" date="2019-10" db="EMBL/GenBank/DDBJ databases">
        <title>Streptomyces sp. nov., a novel actinobacterium isolated from alkaline environment.</title>
        <authorList>
            <person name="Golinska P."/>
        </authorList>
    </citation>
    <scope>NUCLEOTIDE SEQUENCE [LARGE SCALE GENOMIC DNA]</scope>
    <source>
        <strain evidence="3">DSM 42118</strain>
    </source>
</reference>
<feature type="transmembrane region" description="Helical" evidence="1">
    <location>
        <begin position="166"/>
        <end position="185"/>
    </location>
</feature>
<proteinExistence type="predicted"/>
<comment type="caution">
    <text evidence="2">The sequence shown here is derived from an EMBL/GenBank/DDBJ whole genome shotgun (WGS) entry which is preliminary data.</text>
</comment>
<keyword evidence="1" id="KW-0472">Membrane</keyword>
<dbReference type="EMBL" id="VKHT01000210">
    <property type="protein sequence ID" value="MBB0244296.1"/>
    <property type="molecule type" value="Genomic_DNA"/>
</dbReference>
<name>A0A7W3TCG3_9ACTN</name>
<dbReference type="Proteomes" id="UP000538929">
    <property type="component" value="Unassembled WGS sequence"/>
</dbReference>
<protein>
    <submittedName>
        <fullName evidence="2">Uncharacterized protein</fullName>
    </submittedName>
</protein>
<feature type="transmembrane region" description="Helical" evidence="1">
    <location>
        <begin position="65"/>
        <end position="85"/>
    </location>
</feature>
<keyword evidence="1" id="KW-1133">Transmembrane helix</keyword>
<gene>
    <name evidence="2" type="ORF">FNQ90_09305</name>
</gene>
<feature type="transmembrane region" description="Helical" evidence="1">
    <location>
        <begin position="125"/>
        <end position="145"/>
    </location>
</feature>
<organism evidence="2 3">
    <name type="scientific">Streptomyces alkaliphilus</name>
    <dbReference type="NCBI Taxonomy" id="1472722"/>
    <lineage>
        <taxon>Bacteria</taxon>
        <taxon>Bacillati</taxon>
        <taxon>Actinomycetota</taxon>
        <taxon>Actinomycetes</taxon>
        <taxon>Kitasatosporales</taxon>
        <taxon>Streptomycetaceae</taxon>
        <taxon>Streptomyces</taxon>
    </lineage>
</organism>
<feature type="transmembrane region" description="Helical" evidence="1">
    <location>
        <begin position="219"/>
        <end position="238"/>
    </location>
</feature>
<dbReference type="SUPFAM" id="SSF53474">
    <property type="entry name" value="alpha/beta-Hydrolases"/>
    <property type="match status" value="1"/>
</dbReference>
<dbReference type="Gene3D" id="3.40.50.1820">
    <property type="entry name" value="alpha/beta hydrolase"/>
    <property type="match status" value="1"/>
</dbReference>
<evidence type="ECO:0000256" key="1">
    <source>
        <dbReference type="SAM" id="Phobius"/>
    </source>
</evidence>
<evidence type="ECO:0000313" key="2">
    <source>
        <dbReference type="EMBL" id="MBB0244296.1"/>
    </source>
</evidence>
<feature type="transmembrane region" description="Helical" evidence="1">
    <location>
        <begin position="97"/>
        <end position="113"/>
    </location>
</feature>
<keyword evidence="1" id="KW-0812">Transmembrane</keyword>
<feature type="transmembrane region" description="Helical" evidence="1">
    <location>
        <begin position="191"/>
        <end position="210"/>
    </location>
</feature>
<sequence length="521" mass="55792">MGALALRPGEPSLWPLAALAAVVTLLALTGVLPRWPGLVHAVALPPLDLFTDLRILLARAPSQPVFLGGLVLALAVRITVLAALIPGPWRRRLRFAALYHLILLLPLLLAAQLDFMAQALLYARLFWAAIGFLAVVWLLAAPVPWQSAPEAPRLRTALARSWRRALRVEVLLPYIALLLGIGVLADLWPGLIPFLVPVSAAVTAGAILLLRRPPNGRPLLRGAVGALVLVVLAGVFVGTRTEADPGPRPDPRPGSIMLMSGINSGSGRGAIFETEVERLGYDCAHTFYFSYAGPGDGQPRGVARCPIVTGAPYVPEDTQRPVAEQVDAFVEQVRDLPRPLVVAAHSHAVWIAWQAIAEGRAPQVDALVLVGPFPESPVGYPPAGEDATGRVAGDLLRMLVPVADLMDFRFDADAPAALELLATPNAASEILAQPLPEDVRVLSVTSATDLPLMPNGWRLAGGSVEADVCPLRVPHPYLPIRPAFTREVNRFLDGEPPMPCPVWRDWGVPLSRPFGTPPDEA</sequence>
<dbReference type="AlphaFoldDB" id="A0A7W3TCG3"/>
<keyword evidence="3" id="KW-1185">Reference proteome</keyword>
<evidence type="ECO:0000313" key="3">
    <source>
        <dbReference type="Proteomes" id="UP000538929"/>
    </source>
</evidence>
<accession>A0A7W3TCG3</accession>